<keyword evidence="2" id="KW-1185">Reference proteome</keyword>
<reference evidence="1" key="1">
    <citation type="submission" date="2021-08" db="EMBL/GenBank/DDBJ databases">
        <title>The first chromosome-level gecko genome reveals the dynamic sex chromosomes of Neotropical dwarf geckos (Sphaerodactylidae: Sphaerodactylus).</title>
        <authorList>
            <person name="Pinto B.J."/>
            <person name="Keating S.E."/>
            <person name="Gamble T."/>
        </authorList>
    </citation>
    <scope>NUCLEOTIDE SEQUENCE</scope>
    <source>
        <strain evidence="1">TG3544</strain>
    </source>
</reference>
<accession>A0ACB8F0L8</accession>
<sequence length="98" mass="11393">MRAMGGFWYSPESSYIRHCIARSQDLVDGKVRVSIFKGQVYVLSRESHRSLYNEELVRTEANPAFAFLHNLNDKYAYPKVKYQSRCISSPIFKALAHF</sequence>
<evidence type="ECO:0000313" key="2">
    <source>
        <dbReference type="Proteomes" id="UP000827872"/>
    </source>
</evidence>
<gene>
    <name evidence="1" type="ORF">K3G42_018315</name>
</gene>
<dbReference type="Proteomes" id="UP000827872">
    <property type="component" value="Linkage Group LG12"/>
</dbReference>
<evidence type="ECO:0000313" key="1">
    <source>
        <dbReference type="EMBL" id="KAH7998597.1"/>
    </source>
</evidence>
<protein>
    <submittedName>
        <fullName evidence="1">Uncharacterized protein</fullName>
    </submittedName>
</protein>
<name>A0ACB8F0L8_9SAUR</name>
<comment type="caution">
    <text evidence="1">The sequence shown here is derived from an EMBL/GenBank/DDBJ whole genome shotgun (WGS) entry which is preliminary data.</text>
</comment>
<dbReference type="EMBL" id="CM037625">
    <property type="protein sequence ID" value="KAH7998597.1"/>
    <property type="molecule type" value="Genomic_DNA"/>
</dbReference>
<proteinExistence type="predicted"/>
<organism evidence="1 2">
    <name type="scientific">Sphaerodactylus townsendi</name>
    <dbReference type="NCBI Taxonomy" id="933632"/>
    <lineage>
        <taxon>Eukaryota</taxon>
        <taxon>Metazoa</taxon>
        <taxon>Chordata</taxon>
        <taxon>Craniata</taxon>
        <taxon>Vertebrata</taxon>
        <taxon>Euteleostomi</taxon>
        <taxon>Lepidosauria</taxon>
        <taxon>Squamata</taxon>
        <taxon>Bifurcata</taxon>
        <taxon>Gekkota</taxon>
        <taxon>Sphaerodactylidae</taxon>
        <taxon>Sphaerodactylus</taxon>
    </lineage>
</organism>